<dbReference type="EMBL" id="BPLR01020904">
    <property type="protein sequence ID" value="GIX83827.1"/>
    <property type="molecule type" value="Genomic_DNA"/>
</dbReference>
<organism evidence="1 2">
    <name type="scientific">Caerostris extrusa</name>
    <name type="common">Bark spider</name>
    <name type="synonym">Caerostris bankana</name>
    <dbReference type="NCBI Taxonomy" id="172846"/>
    <lineage>
        <taxon>Eukaryota</taxon>
        <taxon>Metazoa</taxon>
        <taxon>Ecdysozoa</taxon>
        <taxon>Arthropoda</taxon>
        <taxon>Chelicerata</taxon>
        <taxon>Arachnida</taxon>
        <taxon>Araneae</taxon>
        <taxon>Araneomorphae</taxon>
        <taxon>Entelegynae</taxon>
        <taxon>Araneoidea</taxon>
        <taxon>Araneidae</taxon>
        <taxon>Caerostris</taxon>
    </lineage>
</organism>
<evidence type="ECO:0000313" key="2">
    <source>
        <dbReference type="Proteomes" id="UP001054945"/>
    </source>
</evidence>
<protein>
    <submittedName>
        <fullName evidence="1">Uncharacterized protein</fullName>
    </submittedName>
</protein>
<comment type="caution">
    <text evidence="1">The sequence shown here is derived from an EMBL/GenBank/DDBJ whole genome shotgun (WGS) entry which is preliminary data.</text>
</comment>
<keyword evidence="2" id="KW-1185">Reference proteome</keyword>
<accession>A0AAV4NG90</accession>
<dbReference type="Proteomes" id="UP001054945">
    <property type="component" value="Unassembled WGS sequence"/>
</dbReference>
<name>A0AAV4NG90_CAEEX</name>
<gene>
    <name evidence="1" type="ORF">CEXT_337331</name>
</gene>
<reference evidence="1 2" key="1">
    <citation type="submission" date="2021-06" db="EMBL/GenBank/DDBJ databases">
        <title>Caerostris extrusa draft genome.</title>
        <authorList>
            <person name="Kono N."/>
            <person name="Arakawa K."/>
        </authorList>
    </citation>
    <scope>NUCLEOTIDE SEQUENCE [LARGE SCALE GENOMIC DNA]</scope>
</reference>
<dbReference type="AlphaFoldDB" id="A0AAV4NG90"/>
<sequence>MITDEGLYRGKDVYAVEYFICMDYIKSHTNAIYGTRDWTQKSLRAATVMGPNRSVAKPDVVRGMSEPLLAGKHFSLALRRGVDSTPGD</sequence>
<proteinExistence type="predicted"/>
<evidence type="ECO:0000313" key="1">
    <source>
        <dbReference type="EMBL" id="GIX83827.1"/>
    </source>
</evidence>